<sequence>MALKANVDLGERPDSDCNTAPPRTNICQTLCNDTIVEGDRRINSMMHVVDDADTLNVSLGLAALPFVSLYRLHVTDVSSAKESPMEAAKTSEKILGTSAVDSISLSRCPVVTLERTLAFF</sequence>
<evidence type="ECO:0000313" key="2">
    <source>
        <dbReference type="Proteomes" id="UP001163321"/>
    </source>
</evidence>
<proteinExistence type="predicted"/>
<comment type="caution">
    <text evidence="1">The sequence shown here is derived from an EMBL/GenBank/DDBJ whole genome shotgun (WGS) entry which is preliminary data.</text>
</comment>
<accession>A0ACC0W315</accession>
<evidence type="ECO:0000313" key="1">
    <source>
        <dbReference type="EMBL" id="KAI9912111.1"/>
    </source>
</evidence>
<name>A0ACC0W315_9STRA</name>
<organism evidence="1 2">
    <name type="scientific">Peronosclerospora sorghi</name>
    <dbReference type="NCBI Taxonomy" id="230839"/>
    <lineage>
        <taxon>Eukaryota</taxon>
        <taxon>Sar</taxon>
        <taxon>Stramenopiles</taxon>
        <taxon>Oomycota</taxon>
        <taxon>Peronosporomycetes</taxon>
        <taxon>Peronosporales</taxon>
        <taxon>Peronosporaceae</taxon>
        <taxon>Peronosclerospora</taxon>
    </lineage>
</organism>
<keyword evidence="2" id="KW-1185">Reference proteome</keyword>
<dbReference type="Proteomes" id="UP001163321">
    <property type="component" value="Chromosome 5"/>
</dbReference>
<protein>
    <submittedName>
        <fullName evidence="1">Uncharacterized protein</fullName>
    </submittedName>
</protein>
<reference evidence="1 2" key="1">
    <citation type="journal article" date="2022" name="bioRxiv">
        <title>The genome of the oomycete Peronosclerospora sorghi, a cosmopolitan pathogen of maize and sorghum, is inflated with dispersed pseudogenes.</title>
        <authorList>
            <person name="Fletcher K."/>
            <person name="Martin F."/>
            <person name="Isakeit T."/>
            <person name="Cavanaugh K."/>
            <person name="Magill C."/>
            <person name="Michelmore R."/>
        </authorList>
    </citation>
    <scope>NUCLEOTIDE SEQUENCE [LARGE SCALE GENOMIC DNA]</scope>
    <source>
        <strain evidence="1">P6</strain>
    </source>
</reference>
<gene>
    <name evidence="1" type="ORF">PsorP6_008678</name>
</gene>
<dbReference type="EMBL" id="CM047584">
    <property type="protein sequence ID" value="KAI9912111.1"/>
    <property type="molecule type" value="Genomic_DNA"/>
</dbReference>